<dbReference type="PANTHER" id="PTHR47389">
    <property type="entry name" value="OS09G0436400 PROTEIN"/>
    <property type="match status" value="1"/>
</dbReference>
<dbReference type="STRING" id="888268.A0A1E5VQZ9"/>
<feature type="region of interest" description="Disordered" evidence="1">
    <location>
        <begin position="355"/>
        <end position="375"/>
    </location>
</feature>
<proteinExistence type="predicted"/>
<keyword evidence="3" id="KW-1185">Reference proteome</keyword>
<dbReference type="PANTHER" id="PTHR47389:SF5">
    <property type="entry name" value="OS09G0436700 PROTEIN"/>
    <property type="match status" value="1"/>
</dbReference>
<dbReference type="OrthoDB" id="4217619at2759"/>
<gene>
    <name evidence="2" type="ORF">BAE44_0011431</name>
</gene>
<dbReference type="EMBL" id="LWDX02032248">
    <property type="protein sequence ID" value="OEL27550.1"/>
    <property type="molecule type" value="Genomic_DNA"/>
</dbReference>
<reference evidence="2 3" key="1">
    <citation type="submission" date="2016-09" db="EMBL/GenBank/DDBJ databases">
        <title>The draft genome of Dichanthelium oligosanthes: A C3 panicoid grass species.</title>
        <authorList>
            <person name="Studer A.J."/>
            <person name="Schnable J.C."/>
            <person name="Brutnell T.P."/>
        </authorList>
    </citation>
    <scope>NUCLEOTIDE SEQUENCE [LARGE SCALE GENOMIC DNA]</scope>
    <source>
        <strain evidence="3">cv. Kellogg 1175</strain>
        <tissue evidence="2">Leaf</tissue>
    </source>
</reference>
<protein>
    <submittedName>
        <fullName evidence="2">Uncharacterized protein</fullName>
    </submittedName>
</protein>
<dbReference type="Proteomes" id="UP000095767">
    <property type="component" value="Unassembled WGS sequence"/>
</dbReference>
<organism evidence="2 3">
    <name type="scientific">Dichanthelium oligosanthes</name>
    <dbReference type="NCBI Taxonomy" id="888268"/>
    <lineage>
        <taxon>Eukaryota</taxon>
        <taxon>Viridiplantae</taxon>
        <taxon>Streptophyta</taxon>
        <taxon>Embryophyta</taxon>
        <taxon>Tracheophyta</taxon>
        <taxon>Spermatophyta</taxon>
        <taxon>Magnoliopsida</taxon>
        <taxon>Liliopsida</taxon>
        <taxon>Poales</taxon>
        <taxon>Poaceae</taxon>
        <taxon>PACMAD clade</taxon>
        <taxon>Panicoideae</taxon>
        <taxon>Panicodae</taxon>
        <taxon>Paniceae</taxon>
        <taxon>Dichantheliinae</taxon>
        <taxon>Dichanthelium</taxon>
    </lineage>
</organism>
<name>A0A1E5VQZ9_9POAL</name>
<evidence type="ECO:0000256" key="1">
    <source>
        <dbReference type="SAM" id="MobiDB-lite"/>
    </source>
</evidence>
<sequence length="375" mass="42390">MWSKGFITFRPWKDDSVTMQRRSEFVRLRREQQNQRRIKRKEVETLRQEEISEYEQLVRGCWNSMEVLPETSDEGASWAVEKLSLQAAPSVVGLQSFTGNTYLFSCYGTVVEFFEKSSMIVTVANLVKCTDSDEVDDDLKVEVGGPLMNFDGNLIGMNYYHSKETPFIPGFIVLKCPCSGSNYSGAWDVNARLLHALSGQHSYHFIEQALLPWKVVRPRHGLRVRTLYAEGCIALEKRQTNFGGATGVVIEKIEEHSSAEVSGLNEGDIINLLMLGGILLDMGTTYLLDDANFSQSDDSTKMAMCIKFGVRGHEHERTIAVDTPTSSGLNRWPFSKPIIVRNNVDWRLEDEEWYAVESPRESSPASSSKDDDDDE</sequence>
<evidence type="ECO:0000313" key="3">
    <source>
        <dbReference type="Proteomes" id="UP000095767"/>
    </source>
</evidence>
<accession>A0A1E5VQZ9</accession>
<evidence type="ECO:0000313" key="2">
    <source>
        <dbReference type="EMBL" id="OEL27550.1"/>
    </source>
</evidence>
<comment type="caution">
    <text evidence="2">The sequence shown here is derived from an EMBL/GenBank/DDBJ whole genome shotgun (WGS) entry which is preliminary data.</text>
</comment>
<dbReference type="AlphaFoldDB" id="A0A1E5VQZ9"/>